<sequence>LVEAAATLFQVVVVVATLDVKTYLCIHLFVMPRKQNSVLVLKWCIIS</sequence>
<evidence type="ECO:0000313" key="1">
    <source>
        <dbReference type="WBParaSite" id="GPUH_0002136001-mRNA-1"/>
    </source>
</evidence>
<protein>
    <submittedName>
        <fullName evidence="1">G_PROTEIN_RECEP_F1_2 domain-containing protein</fullName>
    </submittedName>
</protein>
<dbReference type="AlphaFoldDB" id="A0A183EK43"/>
<proteinExistence type="predicted"/>
<dbReference type="WBParaSite" id="GPUH_0002136001-mRNA-1">
    <property type="protein sequence ID" value="GPUH_0002136001-mRNA-1"/>
    <property type="gene ID" value="GPUH_0002136001"/>
</dbReference>
<organism evidence="1">
    <name type="scientific">Gongylonema pulchrum</name>
    <dbReference type="NCBI Taxonomy" id="637853"/>
    <lineage>
        <taxon>Eukaryota</taxon>
        <taxon>Metazoa</taxon>
        <taxon>Ecdysozoa</taxon>
        <taxon>Nematoda</taxon>
        <taxon>Chromadorea</taxon>
        <taxon>Rhabditida</taxon>
        <taxon>Spirurina</taxon>
        <taxon>Spiruromorpha</taxon>
        <taxon>Spiruroidea</taxon>
        <taxon>Gongylonematidae</taxon>
        <taxon>Gongylonema</taxon>
    </lineage>
</organism>
<name>A0A183EK43_9BILA</name>
<accession>A0A183EK43</accession>
<reference evidence="1" key="1">
    <citation type="submission" date="2016-06" db="UniProtKB">
        <authorList>
            <consortium name="WormBaseParasite"/>
        </authorList>
    </citation>
    <scope>IDENTIFICATION</scope>
</reference>